<reference evidence="3" key="1">
    <citation type="submission" date="2020-02" db="EMBL/GenBank/DDBJ databases">
        <authorList>
            <person name="Meier V. D."/>
        </authorList>
    </citation>
    <scope>NUCLEOTIDE SEQUENCE</scope>
    <source>
        <strain evidence="3">AVDCRST_MAG50</strain>
    </source>
</reference>
<dbReference type="AlphaFoldDB" id="A0A6J4HFM7"/>
<dbReference type="PANTHER" id="PTHR30319:SF1">
    <property type="entry name" value="TRANSCRIPTIONAL REPRESSOR PAAX"/>
    <property type="match status" value="1"/>
</dbReference>
<dbReference type="InterPro" id="IPR048846">
    <property type="entry name" value="PaaX-like_central"/>
</dbReference>
<dbReference type="Gene3D" id="1.20.58.1460">
    <property type="match status" value="1"/>
</dbReference>
<dbReference type="PIRSF" id="PIRSF020623">
    <property type="entry name" value="PaaX"/>
    <property type="match status" value="1"/>
</dbReference>
<sequence length="303" mass="33513">MPETTAPAAPGPEHGQGLVPTRVLVLGMAHQDGTIRADELLPVAEACGQTPEQVRSCLRRLVSEGLFARSGTGRGAVLRATELGMSVLEARVERTRLAYAQDAAGRGWDRQWRLVAFAVPERDRAARDAFRDRLIELGGAAVQGGLYVSPHPWHRDVSAEADRLDIRDVVTLATSDDLEMGGDRDPRRLARSLWPIEDVSRRYERFLARFDRHLTYLEALKAQHEPLADATFLPGALAMGVAFEACFETDPLLPPELLPRPWAGRAARELLIRSRRLALSLRRGQGRAGLFRTVYDDALESIA</sequence>
<dbReference type="InterPro" id="IPR011965">
    <property type="entry name" value="PaaX_trns_reg"/>
</dbReference>
<organism evidence="3">
    <name type="scientific">uncultured Acidimicrobiales bacterium</name>
    <dbReference type="NCBI Taxonomy" id="310071"/>
    <lineage>
        <taxon>Bacteria</taxon>
        <taxon>Bacillati</taxon>
        <taxon>Actinomycetota</taxon>
        <taxon>Acidimicrobiia</taxon>
        <taxon>Acidimicrobiales</taxon>
        <taxon>environmental samples</taxon>
    </lineage>
</organism>
<dbReference type="Pfam" id="PF08223">
    <property type="entry name" value="PaaX_C"/>
    <property type="match status" value="1"/>
</dbReference>
<gene>
    <name evidence="3" type="ORF">AVDCRST_MAG50-632</name>
</gene>
<dbReference type="Gene3D" id="1.10.10.10">
    <property type="entry name" value="Winged helix-like DNA-binding domain superfamily/Winged helix DNA-binding domain"/>
    <property type="match status" value="1"/>
</dbReference>
<dbReference type="EMBL" id="CADCTF010000031">
    <property type="protein sequence ID" value="CAA9221965.1"/>
    <property type="molecule type" value="Genomic_DNA"/>
</dbReference>
<accession>A0A6J4HFM7</accession>
<dbReference type="PANTHER" id="PTHR30319">
    <property type="entry name" value="PHENYLACETIC ACID REGULATOR-RELATED TRANSCRIPTIONAL REPRESSOR"/>
    <property type="match status" value="1"/>
</dbReference>
<feature type="domain" description="Transcriptional repressor PaaX-like C-terminal" evidence="1">
    <location>
        <begin position="194"/>
        <end position="275"/>
    </location>
</feature>
<dbReference type="InterPro" id="IPR036388">
    <property type="entry name" value="WH-like_DNA-bd_sf"/>
</dbReference>
<evidence type="ECO:0000313" key="3">
    <source>
        <dbReference type="EMBL" id="CAA9221965.1"/>
    </source>
</evidence>
<feature type="domain" description="Transcriptional repressor PaaX-like central Cas2-like" evidence="2">
    <location>
        <begin position="107"/>
        <end position="182"/>
    </location>
</feature>
<evidence type="ECO:0000259" key="2">
    <source>
        <dbReference type="Pfam" id="PF20803"/>
    </source>
</evidence>
<name>A0A6J4HFM7_9ACTN</name>
<dbReference type="Gene3D" id="3.30.70.2650">
    <property type="match status" value="1"/>
</dbReference>
<evidence type="ECO:0000259" key="1">
    <source>
        <dbReference type="Pfam" id="PF08223"/>
    </source>
</evidence>
<dbReference type="GO" id="GO:0006351">
    <property type="term" value="P:DNA-templated transcription"/>
    <property type="evidence" value="ECO:0007669"/>
    <property type="project" value="InterPro"/>
</dbReference>
<protein>
    <submittedName>
        <fullName evidence="3">Uncharacterized protein</fullName>
    </submittedName>
</protein>
<dbReference type="InterPro" id="IPR013225">
    <property type="entry name" value="PaaX_C"/>
</dbReference>
<proteinExistence type="predicted"/>
<dbReference type="Pfam" id="PF20803">
    <property type="entry name" value="PaaX_M"/>
    <property type="match status" value="1"/>
</dbReference>